<evidence type="ECO:0000313" key="4">
    <source>
        <dbReference type="Proteomes" id="UP001189429"/>
    </source>
</evidence>
<evidence type="ECO:0000256" key="1">
    <source>
        <dbReference type="SAM" id="MobiDB-lite"/>
    </source>
</evidence>
<evidence type="ECO:0000256" key="2">
    <source>
        <dbReference type="SAM" id="Phobius"/>
    </source>
</evidence>
<accession>A0ABN9VBF5</accession>
<keyword evidence="2" id="KW-0812">Transmembrane</keyword>
<feature type="region of interest" description="Disordered" evidence="1">
    <location>
        <begin position="88"/>
        <end position="113"/>
    </location>
</feature>
<sequence length="279" mass="29681">MRGQDSYRDSMTWPWQQAEYAAMSKSPPGITQGFFPAAAVAAYPTYPPPQQPLRKTSCERHLAAVVCGVTALLAAMAMALLHFASTDRDSGTRGYRFAPQPSTSNSTPDSPSDFDSEAVAVNMDSDIIVYSGCEDCPEAEFCVYAGNPGCGGAGTAEAVTFDNSRAAEGCQIRPVLTIPRSYMRDIADLQAKGEILAKQMLNIMLRQGFTEYRNRGHSGPVQQCIHLPSGVSVRWLHLHSFCVGAGGGFDGMPGGSSLCGVMEAADDADRIAGGWSAPP</sequence>
<keyword evidence="4" id="KW-1185">Reference proteome</keyword>
<gene>
    <name evidence="3" type="ORF">PCOR1329_LOCUS56380</name>
</gene>
<keyword evidence="2" id="KW-0472">Membrane</keyword>
<evidence type="ECO:0000313" key="3">
    <source>
        <dbReference type="EMBL" id="CAK0870219.1"/>
    </source>
</evidence>
<keyword evidence="2" id="KW-1133">Transmembrane helix</keyword>
<dbReference type="EMBL" id="CAUYUJ010016937">
    <property type="protein sequence ID" value="CAK0870219.1"/>
    <property type="molecule type" value="Genomic_DNA"/>
</dbReference>
<comment type="caution">
    <text evidence="3">The sequence shown here is derived from an EMBL/GenBank/DDBJ whole genome shotgun (WGS) entry which is preliminary data.</text>
</comment>
<proteinExistence type="predicted"/>
<name>A0ABN9VBF5_9DINO</name>
<organism evidence="3 4">
    <name type="scientific">Prorocentrum cordatum</name>
    <dbReference type="NCBI Taxonomy" id="2364126"/>
    <lineage>
        <taxon>Eukaryota</taxon>
        <taxon>Sar</taxon>
        <taxon>Alveolata</taxon>
        <taxon>Dinophyceae</taxon>
        <taxon>Prorocentrales</taxon>
        <taxon>Prorocentraceae</taxon>
        <taxon>Prorocentrum</taxon>
    </lineage>
</organism>
<protein>
    <submittedName>
        <fullName evidence="3">Uncharacterized protein</fullName>
    </submittedName>
</protein>
<feature type="transmembrane region" description="Helical" evidence="2">
    <location>
        <begin position="62"/>
        <end position="84"/>
    </location>
</feature>
<dbReference type="Proteomes" id="UP001189429">
    <property type="component" value="Unassembled WGS sequence"/>
</dbReference>
<reference evidence="3" key="1">
    <citation type="submission" date="2023-10" db="EMBL/GenBank/DDBJ databases">
        <authorList>
            <person name="Chen Y."/>
            <person name="Shah S."/>
            <person name="Dougan E. K."/>
            <person name="Thang M."/>
            <person name="Chan C."/>
        </authorList>
    </citation>
    <scope>NUCLEOTIDE SEQUENCE [LARGE SCALE GENOMIC DNA]</scope>
</reference>
<feature type="compositionally biased region" description="Low complexity" evidence="1">
    <location>
        <begin position="101"/>
        <end position="113"/>
    </location>
</feature>